<dbReference type="GO" id="GO:0030170">
    <property type="term" value="F:pyridoxal phosphate binding"/>
    <property type="evidence" value="ECO:0007669"/>
    <property type="project" value="InterPro"/>
</dbReference>
<dbReference type="Proteomes" id="UP000295763">
    <property type="component" value="Unassembled WGS sequence"/>
</dbReference>
<comment type="similarity">
    <text evidence="5">Belongs to the class-II pyridoxal-phosphate-dependent aminotransferase family. MalY/PatB cystathionine beta-lyase subfamily.</text>
</comment>
<evidence type="ECO:0000313" key="7">
    <source>
        <dbReference type="EMBL" id="TCP92126.1"/>
    </source>
</evidence>
<dbReference type="NCBIfam" id="TIGR04350">
    <property type="entry name" value="C_S_lyase_PatB"/>
    <property type="match status" value="1"/>
</dbReference>
<dbReference type="InterPro" id="IPR015424">
    <property type="entry name" value="PyrdxlP-dep_Trfase"/>
</dbReference>
<accession>A0A4R2SUG1</accession>
<keyword evidence="8" id="KW-1185">Reference proteome</keyword>
<dbReference type="Pfam" id="PF00155">
    <property type="entry name" value="Aminotran_1_2"/>
    <property type="match status" value="1"/>
</dbReference>
<name>A0A4R2SUG1_9PAST</name>
<dbReference type="InterPro" id="IPR004839">
    <property type="entry name" value="Aminotransferase_I/II_large"/>
</dbReference>
<organism evidence="7 8">
    <name type="scientific">Cricetibacter osteomyelitidis</name>
    <dbReference type="NCBI Taxonomy" id="1521931"/>
    <lineage>
        <taxon>Bacteria</taxon>
        <taxon>Pseudomonadati</taxon>
        <taxon>Pseudomonadota</taxon>
        <taxon>Gammaproteobacteria</taxon>
        <taxon>Pasteurellales</taxon>
        <taxon>Pasteurellaceae</taxon>
        <taxon>Cricetibacter</taxon>
    </lineage>
</organism>
<evidence type="ECO:0000256" key="3">
    <source>
        <dbReference type="ARBA" id="ARBA00022898"/>
    </source>
</evidence>
<dbReference type="PANTHER" id="PTHR43525">
    <property type="entry name" value="PROTEIN MALY"/>
    <property type="match status" value="1"/>
</dbReference>
<reference evidence="7 8" key="1">
    <citation type="submission" date="2019-03" db="EMBL/GenBank/DDBJ databases">
        <title>Genomic Encyclopedia of Type Strains, Phase IV (KMG-IV): sequencing the most valuable type-strain genomes for metagenomic binning, comparative biology and taxonomic classification.</title>
        <authorList>
            <person name="Goeker M."/>
        </authorList>
    </citation>
    <scope>NUCLEOTIDE SEQUENCE [LARGE SCALE GENOMIC DNA]</scope>
    <source>
        <strain evidence="7 8">DSM 28404</strain>
    </source>
</reference>
<protein>
    <recommendedName>
        <fullName evidence="2">cysteine-S-conjugate beta-lyase</fullName>
        <ecNumber evidence="2">4.4.1.13</ecNumber>
    </recommendedName>
</protein>
<dbReference type="EC" id="4.4.1.13" evidence="2"/>
<dbReference type="OrthoDB" id="3224382at2"/>
<comment type="caution">
    <text evidence="7">The sequence shown here is derived from an EMBL/GenBank/DDBJ whole genome shotgun (WGS) entry which is preliminary data.</text>
</comment>
<dbReference type="PANTHER" id="PTHR43525:SF1">
    <property type="entry name" value="PROTEIN MALY"/>
    <property type="match status" value="1"/>
</dbReference>
<evidence type="ECO:0000256" key="1">
    <source>
        <dbReference type="ARBA" id="ARBA00001933"/>
    </source>
</evidence>
<keyword evidence="4 7" id="KW-0456">Lyase</keyword>
<evidence type="ECO:0000259" key="6">
    <source>
        <dbReference type="Pfam" id="PF00155"/>
    </source>
</evidence>
<dbReference type="Gene3D" id="3.90.1150.10">
    <property type="entry name" value="Aspartate Aminotransferase, domain 1"/>
    <property type="match status" value="1"/>
</dbReference>
<dbReference type="SUPFAM" id="SSF53383">
    <property type="entry name" value="PLP-dependent transferases"/>
    <property type="match status" value="1"/>
</dbReference>
<evidence type="ECO:0000256" key="5">
    <source>
        <dbReference type="ARBA" id="ARBA00037974"/>
    </source>
</evidence>
<dbReference type="InterPro" id="IPR015422">
    <property type="entry name" value="PyrdxlP-dep_Trfase_small"/>
</dbReference>
<dbReference type="CDD" id="cd00609">
    <property type="entry name" value="AAT_like"/>
    <property type="match status" value="1"/>
</dbReference>
<dbReference type="GO" id="GO:0047804">
    <property type="term" value="F:cysteine-S-conjugate beta-lyase activity"/>
    <property type="evidence" value="ECO:0007669"/>
    <property type="project" value="UniProtKB-EC"/>
</dbReference>
<dbReference type="EMBL" id="SLYB01000026">
    <property type="protein sequence ID" value="TCP92126.1"/>
    <property type="molecule type" value="Genomic_DNA"/>
</dbReference>
<feature type="domain" description="Aminotransferase class I/classII large" evidence="6">
    <location>
        <begin position="33"/>
        <end position="383"/>
    </location>
</feature>
<gene>
    <name evidence="7" type="ORF">EDC44_1266</name>
</gene>
<comment type="cofactor">
    <cofactor evidence="1">
        <name>pyridoxal 5'-phosphate</name>
        <dbReference type="ChEBI" id="CHEBI:597326"/>
    </cofactor>
</comment>
<evidence type="ECO:0000256" key="4">
    <source>
        <dbReference type="ARBA" id="ARBA00023239"/>
    </source>
</evidence>
<proteinExistence type="inferred from homology"/>
<evidence type="ECO:0000313" key="8">
    <source>
        <dbReference type="Proteomes" id="UP000295763"/>
    </source>
</evidence>
<dbReference type="InterPro" id="IPR051798">
    <property type="entry name" value="Class-II_PLP-Dep_Aminotrans"/>
</dbReference>
<dbReference type="InterPro" id="IPR027619">
    <property type="entry name" value="C-S_lyase_PatB-like"/>
</dbReference>
<evidence type="ECO:0000256" key="2">
    <source>
        <dbReference type="ARBA" id="ARBA00012224"/>
    </source>
</evidence>
<dbReference type="AlphaFoldDB" id="A0A4R2SUG1"/>
<sequence>MLQPSCIFDQIIDRTNTLSAKWDSQNRYGVNDLTPLSVADMDFSAPPQLVEYLHKQNKLGIYGYSILPNDYYQTIQQYLLRHYQYQTDYEDIVFCPRIIQAVSIYIQYFTKKKDSVCILTPSYSPIFNSITLNNRQVEKCELIYKNKQYHIDFERLAQCFQAAKTFILISPHNPTGTVWSKENLRKISMLAEKYQVFIISDDVHADFDFSGQPHLFISDGSDYVRNHSIICTSPAKSFNIPGLEIANLIIHNSSVRQKFQQIMLQLGMHNPNFFGVHAIEFAYKNCDLWLENLKHYIQGNKAFVRDFFTQALPQLEVTQSAGTYLLWINYEKLNISEEKLKQCLLHQAKVEMSWGSDFGEVRCFFRMNIALPRSQLKDCLVRIKEGLILYQQEG</sequence>
<dbReference type="InterPro" id="IPR015421">
    <property type="entry name" value="PyrdxlP-dep_Trfase_major"/>
</dbReference>
<keyword evidence="3" id="KW-0663">Pyridoxal phosphate</keyword>
<dbReference type="RefSeq" id="WP_131978408.1">
    <property type="nucleotide sequence ID" value="NZ_SLYB01000026.1"/>
</dbReference>
<dbReference type="Gene3D" id="3.40.640.10">
    <property type="entry name" value="Type I PLP-dependent aspartate aminotransferase-like (Major domain)"/>
    <property type="match status" value="1"/>
</dbReference>